<evidence type="ECO:0000256" key="16">
    <source>
        <dbReference type="ARBA" id="ARBA00023931"/>
    </source>
</evidence>
<feature type="domain" description="GST N-terminal" evidence="19">
    <location>
        <begin position="69"/>
        <end position="135"/>
    </location>
</feature>
<dbReference type="InterPro" id="IPR036282">
    <property type="entry name" value="Glutathione-S-Trfase_C_sf"/>
</dbReference>
<evidence type="ECO:0000256" key="2">
    <source>
        <dbReference type="ARBA" id="ARBA00007409"/>
    </source>
</evidence>
<evidence type="ECO:0000256" key="7">
    <source>
        <dbReference type="ARBA" id="ARBA00022585"/>
    </source>
</evidence>
<keyword evidence="12" id="KW-0472">Membrane</keyword>
<comment type="subcellular location">
    <subcellularLocation>
        <location evidence="18">Endomembrane system</location>
        <topology evidence="18">Single-pass membrane protein</topology>
    </subcellularLocation>
</comment>
<name>A0AA36MPS2_9DINO</name>
<keyword evidence="14" id="KW-0413">Isomerase</keyword>
<dbReference type="EMBL" id="CAUJNA010000280">
    <property type="protein sequence ID" value="CAJ1374852.1"/>
    <property type="molecule type" value="Genomic_DNA"/>
</dbReference>
<dbReference type="InterPro" id="IPR036249">
    <property type="entry name" value="Thioredoxin-like_sf"/>
</dbReference>
<keyword evidence="13" id="KW-0275">Fatty acid biosynthesis</keyword>
<proteinExistence type="inferred from homology"/>
<comment type="catalytic activity">
    <reaction evidence="15">
        <text>prostaglandin H2 = (12S)-hydroxy-(5Z,8E,10E)-heptadecatrienoate + malonaldehyde</text>
        <dbReference type="Rhea" id="RHEA:48644"/>
        <dbReference type="ChEBI" id="CHEBI:57405"/>
        <dbReference type="ChEBI" id="CHEBI:90694"/>
        <dbReference type="ChEBI" id="CHEBI:566274"/>
    </reaction>
    <physiologicalReaction direction="left-to-right" evidence="15">
        <dbReference type="Rhea" id="RHEA:48645"/>
    </physiologicalReaction>
</comment>
<dbReference type="GO" id="GO:0012505">
    <property type="term" value="C:endomembrane system"/>
    <property type="evidence" value="ECO:0007669"/>
    <property type="project" value="UniProtKB-SubCell"/>
</dbReference>
<evidence type="ECO:0000256" key="5">
    <source>
        <dbReference type="ARBA" id="ARBA00022501"/>
    </source>
</evidence>
<dbReference type="PANTHER" id="PTHR12782">
    <property type="entry name" value="MICROSOMAL PROSTAGLANDIN E SYNTHASE-2"/>
    <property type="match status" value="1"/>
</dbReference>
<dbReference type="SUPFAM" id="SSF47616">
    <property type="entry name" value="GST C-terminal domain-like"/>
    <property type="match status" value="1"/>
</dbReference>
<evidence type="ECO:0000313" key="20">
    <source>
        <dbReference type="EMBL" id="CAJ1374852.1"/>
    </source>
</evidence>
<dbReference type="InterPro" id="IPR034335">
    <property type="entry name" value="PGES2_C"/>
</dbReference>
<dbReference type="InterPro" id="IPR034334">
    <property type="entry name" value="PGES2"/>
</dbReference>
<evidence type="ECO:0000256" key="10">
    <source>
        <dbReference type="ARBA" id="ARBA00022989"/>
    </source>
</evidence>
<organism evidence="20 21">
    <name type="scientific">Effrenium voratum</name>
    <dbReference type="NCBI Taxonomy" id="2562239"/>
    <lineage>
        <taxon>Eukaryota</taxon>
        <taxon>Sar</taxon>
        <taxon>Alveolata</taxon>
        <taxon>Dinophyceae</taxon>
        <taxon>Suessiales</taxon>
        <taxon>Symbiodiniaceae</taxon>
        <taxon>Effrenium</taxon>
    </lineage>
</organism>
<evidence type="ECO:0000256" key="6">
    <source>
        <dbReference type="ARBA" id="ARBA00022516"/>
    </source>
</evidence>
<keyword evidence="11" id="KW-0443">Lipid metabolism</keyword>
<keyword evidence="8" id="KW-0812">Transmembrane</keyword>
<dbReference type="PANTHER" id="PTHR12782:SF9">
    <property type="entry name" value="PROSTAGLANDIN E SYNTHASE 2"/>
    <property type="match status" value="1"/>
</dbReference>
<dbReference type="Gene3D" id="3.40.30.10">
    <property type="entry name" value="Glutaredoxin"/>
    <property type="match status" value="1"/>
</dbReference>
<dbReference type="GO" id="GO:0006633">
    <property type="term" value="P:fatty acid biosynthetic process"/>
    <property type="evidence" value="ECO:0007669"/>
    <property type="project" value="UniProtKB-KW"/>
</dbReference>
<dbReference type="Gene3D" id="1.20.1050.10">
    <property type="match status" value="1"/>
</dbReference>
<sequence length="298" mass="33617">MSRFRRLAAGTAAAAVVGGGGAYAMYRQRLKHNKAVSAEDFNSSQKERLAPALARVAKKQPQSLEMTFRYTTCPYCGKVKAFLDYYRIPHETIEVEPMFKSQLAPSEYKKLPQLRFGGADGAWLVDSDGIVDTLAPLLGIERQLKDPEVQRWRGWARESLVRHVTLNINRTLLSAWEGYRYIDAFDTIPLANKIFLKVVGAPIMYMVAAKKTYPTLVKAGELKDGDDWRTVFHQQVNQFTEEAVGQKQFHGGKQPDLADLDVYGVLQSIRGHDVYQDMLQSTRIGPWMARMDRALGAE</sequence>
<dbReference type="PROSITE" id="PS51354">
    <property type="entry name" value="GLUTAREDOXIN_2"/>
    <property type="match status" value="1"/>
</dbReference>
<dbReference type="Pfam" id="PF13417">
    <property type="entry name" value="GST_N_3"/>
    <property type="match status" value="1"/>
</dbReference>
<evidence type="ECO:0000256" key="3">
    <source>
        <dbReference type="ARBA" id="ARBA00012203"/>
    </source>
</evidence>
<protein>
    <recommendedName>
        <fullName evidence="4">Prostaglandin E synthase 2</fullName>
        <ecNumber evidence="3">5.3.99.3</ecNumber>
    </recommendedName>
    <alternativeName>
        <fullName evidence="17">Microsomal prostaglandin E synthase 2</fullName>
    </alternativeName>
</protein>
<dbReference type="SFLD" id="SFLDS00019">
    <property type="entry name" value="Glutathione_Transferase_(cytos"/>
    <property type="match status" value="1"/>
</dbReference>
<keyword evidence="5" id="KW-0644">Prostaglandin metabolism</keyword>
<comment type="caution">
    <text evidence="20">The sequence shown here is derived from an EMBL/GenBank/DDBJ whole genome shotgun (WGS) entry which is preliminary data.</text>
</comment>
<evidence type="ECO:0000256" key="15">
    <source>
        <dbReference type="ARBA" id="ARBA00023930"/>
    </source>
</evidence>
<keyword evidence="9" id="KW-0276">Fatty acid metabolism</keyword>
<evidence type="ECO:0000256" key="1">
    <source>
        <dbReference type="ARBA" id="ARBA00004702"/>
    </source>
</evidence>
<keyword evidence="21" id="KW-1185">Reference proteome</keyword>
<keyword evidence="6" id="KW-0444">Lipid biosynthesis</keyword>
<accession>A0AA36MPS2</accession>
<dbReference type="EC" id="5.3.99.3" evidence="3"/>
<dbReference type="GO" id="GO:0005739">
    <property type="term" value="C:mitochondrion"/>
    <property type="evidence" value="ECO:0007669"/>
    <property type="project" value="TreeGrafter"/>
</dbReference>
<evidence type="ECO:0000256" key="4">
    <source>
        <dbReference type="ARBA" id="ARBA00019474"/>
    </source>
</evidence>
<dbReference type="AlphaFoldDB" id="A0AA36MPS2"/>
<comment type="similarity">
    <text evidence="2">Belongs to the GST superfamily.</text>
</comment>
<evidence type="ECO:0000256" key="18">
    <source>
        <dbReference type="ARBA" id="ARBA00037847"/>
    </source>
</evidence>
<dbReference type="InterPro" id="IPR040079">
    <property type="entry name" value="Glutathione_S-Trfase"/>
</dbReference>
<evidence type="ECO:0000313" key="21">
    <source>
        <dbReference type="Proteomes" id="UP001178507"/>
    </source>
</evidence>
<comment type="pathway">
    <text evidence="1">Lipid metabolism; prostaglandin biosynthesis.</text>
</comment>
<comment type="catalytic activity">
    <reaction evidence="16">
        <text>prostaglandin H2 = prostaglandin E2</text>
        <dbReference type="Rhea" id="RHEA:12893"/>
        <dbReference type="ChEBI" id="CHEBI:57405"/>
        <dbReference type="ChEBI" id="CHEBI:606564"/>
        <dbReference type="EC" id="5.3.99.3"/>
    </reaction>
    <physiologicalReaction direction="left-to-right" evidence="16">
        <dbReference type="Rhea" id="RHEA:12894"/>
    </physiologicalReaction>
</comment>
<evidence type="ECO:0000256" key="12">
    <source>
        <dbReference type="ARBA" id="ARBA00023136"/>
    </source>
</evidence>
<evidence type="ECO:0000256" key="8">
    <source>
        <dbReference type="ARBA" id="ARBA00022692"/>
    </source>
</evidence>
<dbReference type="Proteomes" id="UP001178507">
    <property type="component" value="Unassembled WGS sequence"/>
</dbReference>
<dbReference type="SFLD" id="SFLDG01203">
    <property type="entry name" value="Prostaglandin_E_synthase_like1"/>
    <property type="match status" value="1"/>
</dbReference>
<dbReference type="SUPFAM" id="SSF52833">
    <property type="entry name" value="Thioredoxin-like"/>
    <property type="match status" value="1"/>
</dbReference>
<reference evidence="20" key="1">
    <citation type="submission" date="2023-08" db="EMBL/GenBank/DDBJ databases">
        <authorList>
            <person name="Chen Y."/>
            <person name="Shah S."/>
            <person name="Dougan E. K."/>
            <person name="Thang M."/>
            <person name="Chan C."/>
        </authorList>
    </citation>
    <scope>NUCLEOTIDE SEQUENCE</scope>
</reference>
<evidence type="ECO:0000259" key="19">
    <source>
        <dbReference type="Pfam" id="PF13417"/>
    </source>
</evidence>
<evidence type="ECO:0000256" key="13">
    <source>
        <dbReference type="ARBA" id="ARBA00023160"/>
    </source>
</evidence>
<dbReference type="CDD" id="cd03197">
    <property type="entry name" value="GST_C_mPGES2"/>
    <property type="match status" value="1"/>
</dbReference>
<evidence type="ECO:0000256" key="14">
    <source>
        <dbReference type="ARBA" id="ARBA00023235"/>
    </source>
</evidence>
<dbReference type="GO" id="GO:0050220">
    <property type="term" value="F:prostaglandin-E synthase activity"/>
    <property type="evidence" value="ECO:0007669"/>
    <property type="project" value="UniProtKB-EC"/>
</dbReference>
<evidence type="ECO:0000256" key="9">
    <source>
        <dbReference type="ARBA" id="ARBA00022832"/>
    </source>
</evidence>
<keyword evidence="10" id="KW-1133">Transmembrane helix</keyword>
<evidence type="ECO:0000256" key="17">
    <source>
        <dbReference type="ARBA" id="ARBA00031041"/>
    </source>
</evidence>
<dbReference type="SFLD" id="SFLDG01182">
    <property type="entry name" value="Prostaglandin_E_synthase_like"/>
    <property type="match status" value="1"/>
</dbReference>
<gene>
    <name evidence="20" type="ORF">EVOR1521_LOCUS4289</name>
</gene>
<keyword evidence="7" id="KW-0643">Prostaglandin biosynthesis</keyword>
<dbReference type="InterPro" id="IPR004045">
    <property type="entry name" value="Glutathione_S-Trfase_N"/>
</dbReference>
<evidence type="ECO:0000256" key="11">
    <source>
        <dbReference type="ARBA" id="ARBA00023098"/>
    </source>
</evidence>